<reference evidence="1" key="1">
    <citation type="submission" date="2014-11" db="EMBL/GenBank/DDBJ databases">
        <authorList>
            <person name="Amaro Gonzalez C."/>
        </authorList>
    </citation>
    <scope>NUCLEOTIDE SEQUENCE</scope>
</reference>
<dbReference type="AlphaFoldDB" id="A0A0E9PDJ7"/>
<organism evidence="1">
    <name type="scientific">Anguilla anguilla</name>
    <name type="common">European freshwater eel</name>
    <name type="synonym">Muraena anguilla</name>
    <dbReference type="NCBI Taxonomy" id="7936"/>
    <lineage>
        <taxon>Eukaryota</taxon>
        <taxon>Metazoa</taxon>
        <taxon>Chordata</taxon>
        <taxon>Craniata</taxon>
        <taxon>Vertebrata</taxon>
        <taxon>Euteleostomi</taxon>
        <taxon>Actinopterygii</taxon>
        <taxon>Neopterygii</taxon>
        <taxon>Teleostei</taxon>
        <taxon>Anguilliformes</taxon>
        <taxon>Anguillidae</taxon>
        <taxon>Anguilla</taxon>
    </lineage>
</organism>
<protein>
    <submittedName>
        <fullName evidence="1">Uncharacterized protein</fullName>
    </submittedName>
</protein>
<sequence length="43" mass="4861">MSTSLQSVGRGTRLPPFCLHHRAFEKTLSKVEIEQESLKALSF</sequence>
<name>A0A0E9PDJ7_ANGAN</name>
<reference evidence="1" key="2">
    <citation type="journal article" date="2015" name="Fish Shellfish Immunol.">
        <title>Early steps in the European eel (Anguilla anguilla)-Vibrio vulnificus interaction in the gills: Role of the RtxA13 toxin.</title>
        <authorList>
            <person name="Callol A."/>
            <person name="Pajuelo D."/>
            <person name="Ebbesson L."/>
            <person name="Teles M."/>
            <person name="MacKenzie S."/>
            <person name="Amaro C."/>
        </authorList>
    </citation>
    <scope>NUCLEOTIDE SEQUENCE</scope>
</reference>
<proteinExistence type="predicted"/>
<dbReference type="EMBL" id="GBXM01105973">
    <property type="protein sequence ID" value="JAH02604.1"/>
    <property type="molecule type" value="Transcribed_RNA"/>
</dbReference>
<evidence type="ECO:0000313" key="1">
    <source>
        <dbReference type="EMBL" id="JAH02604.1"/>
    </source>
</evidence>
<accession>A0A0E9PDJ7</accession>